<dbReference type="SMART" id="SM00450">
    <property type="entry name" value="RHOD"/>
    <property type="match status" value="1"/>
</dbReference>
<proteinExistence type="predicted"/>
<keyword evidence="1" id="KW-0711">Selenium</keyword>
<dbReference type="NCBIfam" id="TIGR03167">
    <property type="entry name" value="tRNA_sel_U_synt"/>
    <property type="match status" value="1"/>
</dbReference>
<dbReference type="NCBIfam" id="NF008750">
    <property type="entry name" value="PRK11784.1-2"/>
    <property type="match status" value="1"/>
</dbReference>
<dbReference type="InterPro" id="IPR058840">
    <property type="entry name" value="AAA_SelU"/>
</dbReference>
<feature type="non-terminal residue" evidence="3">
    <location>
        <position position="317"/>
    </location>
</feature>
<dbReference type="GO" id="GO:0002098">
    <property type="term" value="P:tRNA wobble uridine modification"/>
    <property type="evidence" value="ECO:0007669"/>
    <property type="project" value="InterPro"/>
</dbReference>
<dbReference type="Pfam" id="PF00581">
    <property type="entry name" value="Rhodanese"/>
    <property type="match status" value="1"/>
</dbReference>
<dbReference type="InterPro" id="IPR027417">
    <property type="entry name" value="P-loop_NTPase"/>
</dbReference>
<dbReference type="InterPro" id="IPR017582">
    <property type="entry name" value="SelU"/>
</dbReference>
<accession>A0A382J2Q0</accession>
<sequence>MDNRINIIKNSIPLIDLRAPIEFTKGAFPSSVNIPILNDNQRAQVGIKYKNQGNNAAEKLGFNLLKNERNKKVHLWKKFIDKNPTTYLYCMRGGKRSQIAKSWLSDEGISVPVVNGGYKALRNTAIEILNSVKNDRKKWVILAGRTGTGKTAILRDLNSAIDLENHAMHRGSAFGGLFQEQPTAINFENNLASEYIKHNSNILFLEDESQRIGKLIIPNIWYRKMKESKIIIIDLTLEERIINIAKEYVYDPLKNGLSKKNLNKLLQSSLLKIRKRLGLMLYNEISIKIQNILIDSCKISHEEWIKELLVNYYDPMY</sequence>
<dbReference type="InterPro" id="IPR001763">
    <property type="entry name" value="Rhodanese-like_dom"/>
</dbReference>
<dbReference type="SUPFAM" id="SSF52540">
    <property type="entry name" value="P-loop containing nucleoside triphosphate hydrolases"/>
    <property type="match status" value="1"/>
</dbReference>
<dbReference type="InterPro" id="IPR036873">
    <property type="entry name" value="Rhodanese-like_dom_sf"/>
</dbReference>
<dbReference type="PANTHER" id="PTHR30401">
    <property type="entry name" value="TRNA 2-SELENOURIDINE SYNTHASE"/>
    <property type="match status" value="1"/>
</dbReference>
<evidence type="ECO:0000259" key="2">
    <source>
        <dbReference type="PROSITE" id="PS50206"/>
    </source>
</evidence>
<organism evidence="3">
    <name type="scientific">marine metagenome</name>
    <dbReference type="NCBI Taxonomy" id="408172"/>
    <lineage>
        <taxon>unclassified sequences</taxon>
        <taxon>metagenomes</taxon>
        <taxon>ecological metagenomes</taxon>
    </lineage>
</organism>
<protein>
    <recommendedName>
        <fullName evidence="2">Rhodanese domain-containing protein</fullName>
    </recommendedName>
</protein>
<evidence type="ECO:0000313" key="3">
    <source>
        <dbReference type="EMBL" id="SVC05697.1"/>
    </source>
</evidence>
<dbReference type="AlphaFoldDB" id="A0A382J2Q0"/>
<dbReference type="EMBL" id="UINC01071066">
    <property type="protein sequence ID" value="SVC05697.1"/>
    <property type="molecule type" value="Genomic_DNA"/>
</dbReference>
<dbReference type="Pfam" id="PF26341">
    <property type="entry name" value="AAA_SelU"/>
    <property type="match status" value="1"/>
</dbReference>
<dbReference type="GO" id="GO:0043828">
    <property type="term" value="F:tRNA 2-selenouridine synthase activity"/>
    <property type="evidence" value="ECO:0007669"/>
    <property type="project" value="InterPro"/>
</dbReference>
<gene>
    <name evidence="3" type="ORF">METZ01_LOCUS258551</name>
</gene>
<name>A0A382J2Q0_9ZZZZ</name>
<feature type="domain" description="Rhodanese" evidence="2">
    <location>
        <begin position="8"/>
        <end position="130"/>
    </location>
</feature>
<dbReference type="PROSITE" id="PS50206">
    <property type="entry name" value="RHODANESE_3"/>
    <property type="match status" value="1"/>
</dbReference>
<reference evidence="3" key="1">
    <citation type="submission" date="2018-05" db="EMBL/GenBank/DDBJ databases">
        <authorList>
            <person name="Lanie J.A."/>
            <person name="Ng W.-L."/>
            <person name="Kazmierczak K.M."/>
            <person name="Andrzejewski T.M."/>
            <person name="Davidsen T.M."/>
            <person name="Wayne K.J."/>
            <person name="Tettelin H."/>
            <person name="Glass J.I."/>
            <person name="Rusch D."/>
            <person name="Podicherti R."/>
            <person name="Tsui H.-C.T."/>
            <person name="Winkler M.E."/>
        </authorList>
    </citation>
    <scope>NUCLEOTIDE SEQUENCE</scope>
</reference>
<feature type="non-terminal residue" evidence="3">
    <location>
        <position position="1"/>
    </location>
</feature>
<evidence type="ECO:0000256" key="1">
    <source>
        <dbReference type="ARBA" id="ARBA00023266"/>
    </source>
</evidence>
<dbReference type="SUPFAM" id="SSF52821">
    <property type="entry name" value="Rhodanese/Cell cycle control phosphatase"/>
    <property type="match status" value="1"/>
</dbReference>
<dbReference type="PANTHER" id="PTHR30401:SF0">
    <property type="entry name" value="TRNA 2-SELENOURIDINE SYNTHASE"/>
    <property type="match status" value="1"/>
</dbReference>
<dbReference type="Gene3D" id="3.40.250.10">
    <property type="entry name" value="Rhodanese-like domain"/>
    <property type="match status" value="1"/>
</dbReference>